<sequence>MDIPLTSQPRGRGFRIPAAPARGHSRNKQWLAPGQEPRGGLSSAVAASNGEVGGGSANASDGARWERGGGPWRGGVRARGRGLGRGQYSNASRQPNQQHTVLSTYEELAAAEPPDTVDDEPVLETQEERDTFYQELVAAREVERQHAIATGKMDDPNVAKRLEDAITMVGTCVDMCPRFERYQRERQHQLDRWELIPGTKRVDHKRAVKRYQRAAGDRVIPSDLRPPPILKKTLDYLFHTLLPSAPFPATAFFIRDRSRAVRNDFTIQYETGPLAVECHERCARFHAVSMHLMVGRVDFDLSMEVVGLKNTLQSLKEFYDDRQGDFPMPHELELRIYHLLPQHISSNPVFLLVTKFRSQVQVASPVITRKSELKVDEKAMVVFREMVVALKEYYSKGGDGTVGRQGERRSRRVMYLVACIMEGVFGQGVVDAVEEIKGDLTIQDIIDGNDGFDDDRGTGVVGFEAPDVEEIGMEGEEGDPEDGQAEEIEEHAEEPTVVPTWGMTSAPFPATNQPQQQPIRSAFSNLTSTSPFGGANSAFGITFPVSASPHTTSTFPHPTPSQPPQSNFFGQPAQKTQATAKFGAPLGGYAPSTVILNTDKFSLPTLPSTPFSVSTAPQKSTPPRPPGLNPTAPVFTPPSIAAWNSTATSSSSTPPFAAFPPSISPTQQPRLTETKNSLAAAPPLGSTPTLPATAFSQSNDNLNSGLGALPTLPANIFAPVSSANASTSSTLNVSATNGQTVTTNGDTEPHLVDRKQTLWDLPSTTPASIADIHSLVPPKTTDLPNITTNGLSYTPPPLNKPAPLTLPPTPTARWFDPSSSNGIVKSPESSIFLSSPTKPQDPSLALRKQSLGLVNLQIPGVSSNAEILSPLTLGTPRVGFPRPPGTAQSSPTPAGPVASTSRPLLTGADDSLEGTNATPVSSPEKGKARATDGDVDGETKEPTYAEMKASALNFARRGSVVKRYFGVWKKKIEDTIEWEEACRRSDAYRAEAEKRRLSNSVTRSREANGGVKRRRLSDGANVSTARSAQKRRRPRGSAQYAVPVTDEELVRRLKENQEEQQRRWAQGSFLSTVRATLLSRLSKSDIHDSRYEYPQEWSIWLSLNSENDGTAIWLERKFDVPKSGGWVSESVFSIPLDHKNASQNPALIDTGSPGLLVFERTPLDDVDDPLEKKYRVLDDCTRLRGVIDRLRLVPTARYTPALLVMTWTDVDGPDAEPDFGDMVRTLLDEQIIGSAQNAVISAKETDWDTRFAEALAHTKLDLLDKSAVHLTWQDLCNIFLTSFKTHASDWLDSCWTDDQFDWSRYGNAMRSIEQLQAALAREIFGLLGRGSDLQLDLPHSDLETPTYATGPFLDSYLNQTVARIEGVLGPIAPSYSLSREYLGSSKHRFEDDLQAASERLRKMAALALSSRSAQKRRAEEGSDVGSPTSTTKRLKVSPVPTLSDHTTELNGDMDHDMDGFLTPPPLSTAPSTAARRTQTAFPGLYCYMNMFESIHNSVDVGRVANSVSRSESNQSSWGFVSPAADLRQRKRRHETLCVASLLYIKNAEIPAFGKRSKGIFSSTTRDNGPDYLPRSFLDCKYGSVFETFQIPKASLRVWHNEINGTRRTSSSSVWMSAYSRTTHTRYTSLTCLSNTDQTVHCPQFGATQTWSKVHQVNSALRLRGYGSSAQIGCLSEWYVHYGELAIHALFQGTSTRPVSIQPPQIEALVSCVVLGLLALFQIRHGDKCYVFDADFGDRYTITERTSLVDCEKEHAPRYRRQGIVVFQAQSRVSGVSFQGSSVRREVGTMARIGRIVAETALEQPLPTRRHSPLRMAGDCTDASSTTTPSMLSAPIFLLVSSLAASAAANTLTARSAFSPMSDLHRRGLTGQNIAFACFGGGGDCQCPLDTFGDSGVLINVYPGFQCAFPSGACTWDDVTGALSNTQQTNCPTSATCSTSGGCTCPHDLNGDTGVLINQFTGYQCAYPHGACTWDFDGVLQNTAQTNCQTQAKCVQSGTDH</sequence>
<keyword evidence="2" id="KW-1185">Reference proteome</keyword>
<name>A0ACB8TYA8_9APHY</name>
<reference evidence="1" key="1">
    <citation type="journal article" date="2021" name="Environ. Microbiol.">
        <title>Gene family expansions and transcriptome signatures uncover fungal adaptations to wood decay.</title>
        <authorList>
            <person name="Hage H."/>
            <person name="Miyauchi S."/>
            <person name="Viragh M."/>
            <person name="Drula E."/>
            <person name="Min B."/>
            <person name="Chaduli D."/>
            <person name="Navarro D."/>
            <person name="Favel A."/>
            <person name="Norest M."/>
            <person name="Lesage-Meessen L."/>
            <person name="Balint B."/>
            <person name="Merenyi Z."/>
            <person name="de Eugenio L."/>
            <person name="Morin E."/>
            <person name="Martinez A.T."/>
            <person name="Baldrian P."/>
            <person name="Stursova M."/>
            <person name="Martinez M.J."/>
            <person name="Novotny C."/>
            <person name="Magnuson J.K."/>
            <person name="Spatafora J.W."/>
            <person name="Maurice S."/>
            <person name="Pangilinan J."/>
            <person name="Andreopoulos W."/>
            <person name="LaButti K."/>
            <person name="Hundley H."/>
            <person name="Na H."/>
            <person name="Kuo A."/>
            <person name="Barry K."/>
            <person name="Lipzen A."/>
            <person name="Henrissat B."/>
            <person name="Riley R."/>
            <person name="Ahrendt S."/>
            <person name="Nagy L.G."/>
            <person name="Grigoriev I.V."/>
            <person name="Martin F."/>
            <person name="Rosso M.N."/>
        </authorList>
    </citation>
    <scope>NUCLEOTIDE SEQUENCE</scope>
    <source>
        <strain evidence="1">CBS 384.51</strain>
    </source>
</reference>
<gene>
    <name evidence="1" type="ORF">BDY19DRAFT_908043</name>
</gene>
<evidence type="ECO:0000313" key="2">
    <source>
        <dbReference type="Proteomes" id="UP001055072"/>
    </source>
</evidence>
<accession>A0ACB8TYA8</accession>
<comment type="caution">
    <text evidence="1">The sequence shown here is derived from an EMBL/GenBank/DDBJ whole genome shotgun (WGS) entry which is preliminary data.</text>
</comment>
<dbReference type="EMBL" id="MU274921">
    <property type="protein sequence ID" value="KAI0086876.1"/>
    <property type="molecule type" value="Genomic_DNA"/>
</dbReference>
<proteinExistence type="predicted"/>
<dbReference type="Proteomes" id="UP001055072">
    <property type="component" value="Unassembled WGS sequence"/>
</dbReference>
<organism evidence="1 2">
    <name type="scientific">Irpex rosettiformis</name>
    <dbReference type="NCBI Taxonomy" id="378272"/>
    <lineage>
        <taxon>Eukaryota</taxon>
        <taxon>Fungi</taxon>
        <taxon>Dikarya</taxon>
        <taxon>Basidiomycota</taxon>
        <taxon>Agaricomycotina</taxon>
        <taxon>Agaricomycetes</taxon>
        <taxon>Polyporales</taxon>
        <taxon>Irpicaceae</taxon>
        <taxon>Irpex</taxon>
    </lineage>
</organism>
<protein>
    <submittedName>
        <fullName evidence="1">Uncharacterized protein</fullName>
    </submittedName>
</protein>
<evidence type="ECO:0000313" key="1">
    <source>
        <dbReference type="EMBL" id="KAI0086876.1"/>
    </source>
</evidence>